<evidence type="ECO:0000313" key="2">
    <source>
        <dbReference type="EMBL" id="KGM19102.1"/>
    </source>
</evidence>
<evidence type="ECO:0000256" key="1">
    <source>
        <dbReference type="SAM" id="Phobius"/>
    </source>
</evidence>
<dbReference type="AlphaFoldDB" id="A0A0A2DMU1"/>
<dbReference type="RefSeq" id="WP_035113308.1">
    <property type="nucleotide sequence ID" value="NZ_CP047046.1"/>
</dbReference>
<keyword evidence="1" id="KW-0472">Membrane</keyword>
<proteinExistence type="predicted"/>
<evidence type="ECO:0008006" key="4">
    <source>
        <dbReference type="Google" id="ProtNLM"/>
    </source>
</evidence>
<keyword evidence="1" id="KW-0812">Transmembrane</keyword>
<sequence length="164" mass="17998">MTYHNTPHRDGGPNIQMGSKQDTFFSALFNFGFTKYVTPSLVRVLYILGIVVIVLWALMPFFGALLGISLLDSLQDELRPSSAYGDYSPYTNYPTYGSELDSQIDKSQGAVAGYAAMSLVTGAIGALIQIGLLRISLEVLMALMRTAEAWQRIKQRHEAGIATL</sequence>
<keyword evidence="3" id="KW-1185">Reference proteome</keyword>
<name>A0A0A2DMU1_9CORY</name>
<protein>
    <recommendedName>
        <fullName evidence="4">DUF4282 domain-containing protein</fullName>
    </recommendedName>
</protein>
<dbReference type="Pfam" id="PF14110">
    <property type="entry name" value="DUF4282"/>
    <property type="match status" value="1"/>
</dbReference>
<dbReference type="GeneID" id="300552437"/>
<dbReference type="InterPro" id="IPR025557">
    <property type="entry name" value="DUF4282"/>
</dbReference>
<dbReference type="Proteomes" id="UP000030145">
    <property type="component" value="Unassembled WGS sequence"/>
</dbReference>
<organism evidence="2 3">
    <name type="scientific">Corynebacterium auriscanis</name>
    <dbReference type="NCBI Taxonomy" id="99807"/>
    <lineage>
        <taxon>Bacteria</taxon>
        <taxon>Bacillati</taxon>
        <taxon>Actinomycetota</taxon>
        <taxon>Actinomycetes</taxon>
        <taxon>Mycobacteriales</taxon>
        <taxon>Corynebacteriaceae</taxon>
        <taxon>Corynebacterium</taxon>
    </lineage>
</organism>
<accession>A0A0A2DMU1</accession>
<comment type="caution">
    <text evidence="2">The sequence shown here is derived from an EMBL/GenBank/DDBJ whole genome shotgun (WGS) entry which is preliminary data.</text>
</comment>
<reference evidence="2 3" key="1">
    <citation type="submission" date="2014-10" db="EMBL/GenBank/DDBJ databases">
        <title>Whole Genome sequence of Corynebacterium auriscanis strain CIP 106629.</title>
        <authorList>
            <person name="Hassan S.S."/>
            <person name="Jamal S.B."/>
            <person name="Tiwari S."/>
            <person name="Oliveira L.D.C."/>
            <person name="Souza F."/>
            <person name="Mariano D.C."/>
            <person name="Almeida S."/>
            <person name="Dorella F."/>
            <person name="Pereira F."/>
            <person name="Carvalho A."/>
            <person name="Leal C.A."/>
            <person name="Soares S.D.C."/>
            <person name="Figueiredo H.C."/>
            <person name="Silva A."/>
            <person name="Azevedo V.A."/>
        </authorList>
    </citation>
    <scope>NUCLEOTIDE SEQUENCE [LARGE SCALE GENOMIC DNA]</scope>
    <source>
        <strain evidence="2 3">CIP 106629</strain>
    </source>
</reference>
<dbReference type="EMBL" id="JRVJ01000003">
    <property type="protein sequence ID" value="KGM19102.1"/>
    <property type="molecule type" value="Genomic_DNA"/>
</dbReference>
<evidence type="ECO:0000313" key="3">
    <source>
        <dbReference type="Proteomes" id="UP000030145"/>
    </source>
</evidence>
<feature type="transmembrane region" description="Helical" evidence="1">
    <location>
        <begin position="111"/>
        <end position="135"/>
    </location>
</feature>
<keyword evidence="1" id="KW-1133">Transmembrane helix</keyword>
<gene>
    <name evidence="2" type="ORF">MA47_02600</name>
</gene>
<feature type="transmembrane region" description="Helical" evidence="1">
    <location>
        <begin position="44"/>
        <end position="71"/>
    </location>
</feature>